<evidence type="ECO:0000256" key="2">
    <source>
        <dbReference type="ARBA" id="ARBA00022692"/>
    </source>
</evidence>
<evidence type="ECO:0000259" key="6">
    <source>
        <dbReference type="Pfam" id="PF07970"/>
    </source>
</evidence>
<dbReference type="GO" id="GO:0005789">
    <property type="term" value="C:endoplasmic reticulum membrane"/>
    <property type="evidence" value="ECO:0007669"/>
    <property type="project" value="TreeGrafter"/>
</dbReference>
<evidence type="ECO:0000259" key="7">
    <source>
        <dbReference type="Pfam" id="PF13850"/>
    </source>
</evidence>
<dbReference type="PANTHER" id="PTHR10984:SF81">
    <property type="entry name" value="ER-DERIVED VESICLES PROTEIN ERV41"/>
    <property type="match status" value="1"/>
</dbReference>
<dbReference type="PANTHER" id="PTHR10984">
    <property type="entry name" value="ENDOPLASMIC RETICULUM-GOLGI INTERMEDIATE COMPARTMENT PROTEIN"/>
    <property type="match status" value="1"/>
</dbReference>
<sequence length="360" mass="40353">MSVGWRQRLQRLDAFNKMDSVYQDRSSSGGFLSILVVLAIVFMIFGELKDYLQYKQEQTFSIDSDMRHPLQINVAMAVAMPCALIRVDILDISGTSQNVHSAISLQTVLSKNAFGQTRDQRRINSVGEMHVHDIMADAARRHGQQGGLPKGIERAKRIDRLEDAACYIEGSVMVGKVAGLLHVTAYGHGHGGAYVPHRMMNFTHHIDELSFGPLYPSLENPLDNTMHPAHEHFAAFSYFISVLPTVYIDPFHNVLQTNQYAVNEYYRSRMDSYDLETKPPGIFFEYDIESIAVTVREKRDSLLGFVVRICAATSGIFATVGICHRLVSGLSRPFSGRRNNMSNQHGTLLETKASELKALN</sequence>
<evidence type="ECO:0008006" key="10">
    <source>
        <dbReference type="Google" id="ProtNLM"/>
    </source>
</evidence>
<proteinExistence type="predicted"/>
<keyword evidence="2 5" id="KW-0812">Transmembrane</keyword>
<feature type="transmembrane region" description="Helical" evidence="5">
    <location>
        <begin position="28"/>
        <end position="46"/>
    </location>
</feature>
<keyword evidence="3 5" id="KW-1133">Transmembrane helix</keyword>
<evidence type="ECO:0000313" key="9">
    <source>
        <dbReference type="Proteomes" id="UP001149813"/>
    </source>
</evidence>
<dbReference type="GO" id="GO:0000139">
    <property type="term" value="C:Golgi membrane"/>
    <property type="evidence" value="ECO:0007669"/>
    <property type="project" value="TreeGrafter"/>
</dbReference>
<dbReference type="Pfam" id="PF13850">
    <property type="entry name" value="ERGIC_N"/>
    <property type="match status" value="1"/>
</dbReference>
<dbReference type="EMBL" id="JANBOJ010000078">
    <property type="protein sequence ID" value="KAJ1723154.1"/>
    <property type="molecule type" value="Genomic_DNA"/>
</dbReference>
<evidence type="ECO:0000256" key="3">
    <source>
        <dbReference type="ARBA" id="ARBA00022989"/>
    </source>
</evidence>
<protein>
    <recommendedName>
        <fullName evidence="10">DUF1692-domain-containing protein</fullName>
    </recommendedName>
</protein>
<comment type="subcellular location">
    <subcellularLocation>
        <location evidence="1">Membrane</location>
    </subcellularLocation>
</comment>
<dbReference type="GO" id="GO:0006890">
    <property type="term" value="P:retrograde vesicle-mediated transport, Golgi to endoplasmic reticulum"/>
    <property type="evidence" value="ECO:0007669"/>
    <property type="project" value="TreeGrafter"/>
</dbReference>
<evidence type="ECO:0000256" key="5">
    <source>
        <dbReference type="SAM" id="Phobius"/>
    </source>
</evidence>
<dbReference type="GO" id="GO:0006888">
    <property type="term" value="P:endoplasmic reticulum to Golgi vesicle-mediated transport"/>
    <property type="evidence" value="ECO:0007669"/>
    <property type="project" value="TreeGrafter"/>
</dbReference>
<dbReference type="AlphaFoldDB" id="A0A9W7Y387"/>
<dbReference type="GO" id="GO:0030134">
    <property type="term" value="C:COPII-coated ER to Golgi transport vesicle"/>
    <property type="evidence" value="ECO:0007669"/>
    <property type="project" value="TreeGrafter"/>
</dbReference>
<feature type="domain" description="Endoplasmic reticulum vesicle transporter N-terminal" evidence="7">
    <location>
        <begin position="9"/>
        <end position="97"/>
    </location>
</feature>
<dbReference type="Proteomes" id="UP001149813">
    <property type="component" value="Unassembled WGS sequence"/>
</dbReference>
<keyword evidence="9" id="KW-1185">Reference proteome</keyword>
<name>A0A9W7Y387_9FUNG</name>
<accession>A0A9W7Y387</accession>
<dbReference type="Pfam" id="PF07970">
    <property type="entry name" value="COPIIcoated_ERV"/>
    <property type="match status" value="1"/>
</dbReference>
<gene>
    <name evidence="8" type="ORF">LPJ53_002466</name>
</gene>
<dbReference type="InterPro" id="IPR039542">
    <property type="entry name" value="Erv_N"/>
</dbReference>
<dbReference type="InterPro" id="IPR045888">
    <property type="entry name" value="Erv"/>
</dbReference>
<evidence type="ECO:0000313" key="8">
    <source>
        <dbReference type="EMBL" id="KAJ1723154.1"/>
    </source>
</evidence>
<feature type="domain" description="Endoplasmic reticulum vesicle transporter C-terminal" evidence="6">
    <location>
        <begin position="156"/>
        <end position="322"/>
    </location>
</feature>
<reference evidence="8" key="1">
    <citation type="submission" date="2022-07" db="EMBL/GenBank/DDBJ databases">
        <title>Phylogenomic reconstructions and comparative analyses of Kickxellomycotina fungi.</title>
        <authorList>
            <person name="Reynolds N.K."/>
            <person name="Stajich J.E."/>
            <person name="Barry K."/>
            <person name="Grigoriev I.V."/>
            <person name="Crous P."/>
            <person name="Smith M.E."/>
        </authorList>
    </citation>
    <scope>NUCLEOTIDE SEQUENCE</scope>
    <source>
        <strain evidence="8">NBRC 32514</strain>
    </source>
</reference>
<keyword evidence="4 5" id="KW-0472">Membrane</keyword>
<dbReference type="InterPro" id="IPR012936">
    <property type="entry name" value="Erv_C"/>
</dbReference>
<comment type="caution">
    <text evidence="8">The sequence shown here is derived from an EMBL/GenBank/DDBJ whole genome shotgun (WGS) entry which is preliminary data.</text>
</comment>
<evidence type="ECO:0000256" key="4">
    <source>
        <dbReference type="ARBA" id="ARBA00023136"/>
    </source>
</evidence>
<evidence type="ECO:0000256" key="1">
    <source>
        <dbReference type="ARBA" id="ARBA00004370"/>
    </source>
</evidence>
<dbReference type="OrthoDB" id="5541786at2759"/>
<organism evidence="8 9">
    <name type="scientific">Coemansia erecta</name>
    <dbReference type="NCBI Taxonomy" id="147472"/>
    <lineage>
        <taxon>Eukaryota</taxon>
        <taxon>Fungi</taxon>
        <taxon>Fungi incertae sedis</taxon>
        <taxon>Zoopagomycota</taxon>
        <taxon>Kickxellomycotina</taxon>
        <taxon>Kickxellomycetes</taxon>
        <taxon>Kickxellales</taxon>
        <taxon>Kickxellaceae</taxon>
        <taxon>Coemansia</taxon>
    </lineage>
</organism>